<evidence type="ECO:0000313" key="2">
    <source>
        <dbReference type="Proteomes" id="UP000775547"/>
    </source>
</evidence>
<organism evidence="1 2">
    <name type="scientific">Asterophora parasitica</name>
    <dbReference type="NCBI Taxonomy" id="117018"/>
    <lineage>
        <taxon>Eukaryota</taxon>
        <taxon>Fungi</taxon>
        <taxon>Dikarya</taxon>
        <taxon>Basidiomycota</taxon>
        <taxon>Agaricomycotina</taxon>
        <taxon>Agaricomycetes</taxon>
        <taxon>Agaricomycetidae</taxon>
        <taxon>Agaricales</taxon>
        <taxon>Tricholomatineae</taxon>
        <taxon>Lyophyllaceae</taxon>
        <taxon>Asterophora</taxon>
    </lineage>
</organism>
<sequence>MNSVRRAGNKAVDEVKRIDRNPVGFELGEDSEYGSYDGRVQWGGGGLDEAEYFTSDEDRINCVETRGWANVQRTGIALGFKDKVLGVPNELNVSSNSTSTQSSREFSLLANERIIEHTLDELTTDCSGVDTHATMST</sequence>
<comment type="caution">
    <text evidence="1">The sequence shown here is derived from an EMBL/GenBank/DDBJ whole genome shotgun (WGS) entry which is preliminary data.</text>
</comment>
<proteinExistence type="predicted"/>
<gene>
    <name evidence="1" type="ORF">DXG03_005653</name>
</gene>
<dbReference type="EMBL" id="JABCKV010000350">
    <property type="protein sequence ID" value="KAG5641259.1"/>
    <property type="molecule type" value="Genomic_DNA"/>
</dbReference>
<reference evidence="1" key="2">
    <citation type="submission" date="2021-10" db="EMBL/GenBank/DDBJ databases">
        <title>Phylogenomics reveals ancestral predisposition of the termite-cultivated fungus Termitomyces towards a domesticated lifestyle.</title>
        <authorList>
            <person name="Auxier B."/>
            <person name="Grum-Grzhimaylo A."/>
            <person name="Cardenas M.E."/>
            <person name="Lodge J.D."/>
            <person name="Laessoe T."/>
            <person name="Pedersen O."/>
            <person name="Smith M.E."/>
            <person name="Kuyper T.W."/>
            <person name="Franco-Molano E.A."/>
            <person name="Baroni T.J."/>
            <person name="Aanen D.K."/>
        </authorList>
    </citation>
    <scope>NUCLEOTIDE SEQUENCE</scope>
    <source>
        <strain evidence="1">AP01</strain>
        <tissue evidence="1">Mycelium</tissue>
    </source>
</reference>
<reference evidence="1" key="1">
    <citation type="submission" date="2020-07" db="EMBL/GenBank/DDBJ databases">
        <authorList>
            <person name="Nieuwenhuis M."/>
            <person name="Van De Peppel L.J.J."/>
        </authorList>
    </citation>
    <scope>NUCLEOTIDE SEQUENCE</scope>
    <source>
        <strain evidence="1">AP01</strain>
        <tissue evidence="1">Mycelium</tissue>
    </source>
</reference>
<accession>A0A9P7FZQ6</accession>
<name>A0A9P7FZQ6_9AGAR</name>
<dbReference type="Proteomes" id="UP000775547">
    <property type="component" value="Unassembled WGS sequence"/>
</dbReference>
<keyword evidence="2" id="KW-1185">Reference proteome</keyword>
<evidence type="ECO:0000313" key="1">
    <source>
        <dbReference type="EMBL" id="KAG5641259.1"/>
    </source>
</evidence>
<dbReference type="AlphaFoldDB" id="A0A9P7FZQ6"/>
<protein>
    <submittedName>
        <fullName evidence="1">Uncharacterized protein</fullName>
    </submittedName>
</protein>